<dbReference type="RefSeq" id="WP_192752290.1">
    <property type="nucleotide sequence ID" value="NZ_BAABJL010000097.1"/>
</dbReference>
<dbReference type="PROSITE" id="PS51257">
    <property type="entry name" value="PROKAR_LIPOPROTEIN"/>
    <property type="match status" value="1"/>
</dbReference>
<dbReference type="GO" id="GO:1904680">
    <property type="term" value="F:peptide transmembrane transporter activity"/>
    <property type="evidence" value="ECO:0007669"/>
    <property type="project" value="TreeGrafter"/>
</dbReference>
<dbReference type="PROSITE" id="PS51318">
    <property type="entry name" value="TAT"/>
    <property type="match status" value="1"/>
</dbReference>
<evidence type="ECO:0000313" key="3">
    <source>
        <dbReference type="EMBL" id="MBE1608524.1"/>
    </source>
</evidence>
<feature type="region of interest" description="Disordered" evidence="1">
    <location>
        <begin position="37"/>
        <end position="76"/>
    </location>
</feature>
<reference evidence="3" key="1">
    <citation type="submission" date="2020-10" db="EMBL/GenBank/DDBJ databases">
        <title>Sequencing the genomes of 1000 actinobacteria strains.</title>
        <authorList>
            <person name="Klenk H.-P."/>
        </authorList>
    </citation>
    <scope>NUCLEOTIDE SEQUENCE</scope>
    <source>
        <strain evidence="3">DSM 45354</strain>
    </source>
</reference>
<organism evidence="3 4">
    <name type="scientific">Actinopolymorpha pittospori</name>
    <dbReference type="NCBI Taxonomy" id="648752"/>
    <lineage>
        <taxon>Bacteria</taxon>
        <taxon>Bacillati</taxon>
        <taxon>Actinomycetota</taxon>
        <taxon>Actinomycetes</taxon>
        <taxon>Propionibacteriales</taxon>
        <taxon>Actinopolymorphaceae</taxon>
        <taxon>Actinopolymorpha</taxon>
    </lineage>
</organism>
<dbReference type="Gene3D" id="3.40.190.10">
    <property type="entry name" value="Periplasmic binding protein-like II"/>
    <property type="match status" value="1"/>
</dbReference>
<sequence length="667" mass="75369">MSIGKSFPRQGLSRRDLLHAGGGLVLLTAATGCDLLSTDPDRPRRQQSARKGPESPQLRARVDSGELPPLEKRMPDNPLVVEPLERVGQYGGTLHSALLGPADSAYIWCIAEYENLLSWTPRYTGTAGTKELTPNVAESFEANPDGTEFTFQLRRGMRWSDGEPFTVDDVVFGVQDVLLNEELFPVTPRILTSEEGRASIAKIDDHAFRITFPSPAGLFLQYLATWDGHTIHYFPRHYLEQFHKKYNPDIQRLVAREKAADWVELFGQICGPGAHFGENPDLPSLGAWHLSKSFAGGQRVVLQRNPYYWKADPDGSQLPYIDEVIFDVVNTPEVMLLRSLNGDLNLEVGPDTRFTSPANKPVVAGNREKGNYRFVNAVETRMNVMIIYLNFTVKDQVKREIFRNRDFRIGLSHAINRRDIIDAVMQRQGEPYQVAPIPQSPFYNKEFATQFLDYDVDKADKHLDRAFPQKDGEGRRLGPDGKPITFTIEYVAEFRPEWSDMLGIIKGQWRTVGVTLELRNIERSLYYERTEANLHEATVWHGDGGLDVLLSTGNYFPSDAGANLGPLWGTWYETGGAQGEEPPPPVRRQMELYDQLKSSGDADEQTGLMTEIMDIGREEFYLIGVVRESDKYFIASNVIHNIPDTMIQGWYYPTPGPTRPEQYFVTG</sequence>
<proteinExistence type="predicted"/>
<dbReference type="PANTHER" id="PTHR30290:SF62">
    <property type="entry name" value="OLIGOPEPTIDE ABC TRANSPORTER, PERIPLASMIC OLIGOPEPTIDE-BINDING PROTEIN"/>
    <property type="match status" value="1"/>
</dbReference>
<dbReference type="InterPro" id="IPR039424">
    <property type="entry name" value="SBP_5"/>
</dbReference>
<dbReference type="PANTHER" id="PTHR30290">
    <property type="entry name" value="PERIPLASMIC BINDING COMPONENT OF ABC TRANSPORTER"/>
    <property type="match status" value="1"/>
</dbReference>
<dbReference type="InterPro" id="IPR006311">
    <property type="entry name" value="TAT_signal"/>
</dbReference>
<dbReference type="EMBL" id="JADBEM010000001">
    <property type="protein sequence ID" value="MBE1608524.1"/>
    <property type="molecule type" value="Genomic_DNA"/>
</dbReference>
<dbReference type="InterPro" id="IPR000914">
    <property type="entry name" value="SBP_5_dom"/>
</dbReference>
<dbReference type="Pfam" id="PF00496">
    <property type="entry name" value="SBP_bac_5"/>
    <property type="match status" value="1"/>
</dbReference>
<evidence type="ECO:0000313" key="4">
    <source>
        <dbReference type="Proteomes" id="UP000638648"/>
    </source>
</evidence>
<accession>A0A927RB93</accession>
<dbReference type="Proteomes" id="UP000638648">
    <property type="component" value="Unassembled WGS sequence"/>
</dbReference>
<dbReference type="CDD" id="cd08500">
    <property type="entry name" value="PBP2_NikA_DppA_OppA_like_4"/>
    <property type="match status" value="1"/>
</dbReference>
<protein>
    <submittedName>
        <fullName evidence="3">Peptide/nickel transport system substrate-binding protein</fullName>
    </submittedName>
</protein>
<keyword evidence="4" id="KW-1185">Reference proteome</keyword>
<dbReference type="SUPFAM" id="SSF53850">
    <property type="entry name" value="Periplasmic binding protein-like II"/>
    <property type="match status" value="1"/>
</dbReference>
<evidence type="ECO:0000259" key="2">
    <source>
        <dbReference type="Pfam" id="PF00496"/>
    </source>
</evidence>
<feature type="compositionally biased region" description="Basic and acidic residues" evidence="1">
    <location>
        <begin position="60"/>
        <end position="75"/>
    </location>
</feature>
<dbReference type="Gene3D" id="3.10.105.10">
    <property type="entry name" value="Dipeptide-binding Protein, Domain 3"/>
    <property type="match status" value="1"/>
</dbReference>
<feature type="domain" description="Solute-binding protein family 5" evidence="2">
    <location>
        <begin position="131"/>
        <end position="541"/>
    </location>
</feature>
<gene>
    <name evidence="3" type="ORF">HEB94_005372</name>
</gene>
<name>A0A927RB93_9ACTN</name>
<comment type="caution">
    <text evidence="3">The sequence shown here is derived from an EMBL/GenBank/DDBJ whole genome shotgun (WGS) entry which is preliminary data.</text>
</comment>
<evidence type="ECO:0000256" key="1">
    <source>
        <dbReference type="SAM" id="MobiDB-lite"/>
    </source>
</evidence>
<dbReference type="AlphaFoldDB" id="A0A927RB93"/>
<dbReference type="GO" id="GO:0015833">
    <property type="term" value="P:peptide transport"/>
    <property type="evidence" value="ECO:0007669"/>
    <property type="project" value="TreeGrafter"/>
</dbReference>